<evidence type="ECO:0000313" key="4">
    <source>
        <dbReference type="Proteomes" id="UP000479756"/>
    </source>
</evidence>
<dbReference type="RefSeq" id="WP_163473509.1">
    <property type="nucleotide sequence ID" value="NZ_JAAGWZ010000002.1"/>
</dbReference>
<feature type="compositionally biased region" description="Polar residues" evidence="1">
    <location>
        <begin position="256"/>
        <end position="267"/>
    </location>
</feature>
<protein>
    <submittedName>
        <fullName evidence="3">Uncharacterized protein</fullName>
    </submittedName>
</protein>
<feature type="transmembrane region" description="Helical" evidence="2">
    <location>
        <begin position="20"/>
        <end position="40"/>
    </location>
</feature>
<dbReference type="EMBL" id="JAAGWZ010000002">
    <property type="protein sequence ID" value="NEM91663.1"/>
    <property type="molecule type" value="Genomic_DNA"/>
</dbReference>
<keyword evidence="2" id="KW-0812">Transmembrane</keyword>
<evidence type="ECO:0000313" key="3">
    <source>
        <dbReference type="EMBL" id="NEM91663.1"/>
    </source>
</evidence>
<dbReference type="AlphaFoldDB" id="A0A7C9TSM1"/>
<organism evidence="3 4">
    <name type="scientific">Galbitalea soli</name>
    <dbReference type="NCBI Taxonomy" id="1268042"/>
    <lineage>
        <taxon>Bacteria</taxon>
        <taxon>Bacillati</taxon>
        <taxon>Actinomycetota</taxon>
        <taxon>Actinomycetes</taxon>
        <taxon>Micrococcales</taxon>
        <taxon>Microbacteriaceae</taxon>
        <taxon>Galbitalea</taxon>
    </lineage>
</organism>
<dbReference type="Proteomes" id="UP000479756">
    <property type="component" value="Unassembled WGS sequence"/>
</dbReference>
<proteinExistence type="predicted"/>
<reference evidence="3 4" key="1">
    <citation type="journal article" date="2014" name="Int. J. Syst. Evol. Microbiol.">
        <title>Description of Galbitalea soli gen. nov., sp. nov., and Frondihabitans sucicola sp. nov.</title>
        <authorList>
            <person name="Kim S.J."/>
            <person name="Lim J.M."/>
            <person name="Ahn J.H."/>
            <person name="Weon H.Y."/>
            <person name="Hamada M."/>
            <person name="Suzuki K."/>
            <person name="Ahn T.Y."/>
            <person name="Kwon S.W."/>
        </authorList>
    </citation>
    <scope>NUCLEOTIDE SEQUENCE [LARGE SCALE GENOMIC DNA]</scope>
    <source>
        <strain evidence="3 4">NBRC 108727</strain>
    </source>
</reference>
<feature type="region of interest" description="Disordered" evidence="1">
    <location>
        <begin position="231"/>
        <end position="307"/>
    </location>
</feature>
<comment type="caution">
    <text evidence="3">The sequence shown here is derived from an EMBL/GenBank/DDBJ whole genome shotgun (WGS) entry which is preliminary data.</text>
</comment>
<name>A0A7C9TSM1_9MICO</name>
<evidence type="ECO:0000256" key="1">
    <source>
        <dbReference type="SAM" id="MobiDB-lite"/>
    </source>
</evidence>
<gene>
    <name evidence="3" type="ORF">G3T37_09865</name>
</gene>
<evidence type="ECO:0000256" key="2">
    <source>
        <dbReference type="SAM" id="Phobius"/>
    </source>
</evidence>
<sequence length="307" mass="32845">MQFWNDFVTWFNSADGQRVVGATVLPFLGIVVAGVIAALIGRSFATRVLDQQDRELKSAAIMALIGAGRKATIWSSLGLDEKQHVDSLVSEADIRVRLLPMTGANAAADWAAHELNEMKKNSATFSFQAEQSFVDYRDRLLEWQNKPKRARKLFAYDLAQWRYETDAADKKVVEEQQQWATSHVDTPVAKAAPVALATAPVTAPATAPTPASAPVAATAPVTASTPVVAPATSSFAPPPAPANPDTASVPVAAESTDGTWTVDSTGSARREDDDDDTGDEQPAGYAPVTAGTVRQRINPDNSIDEDR</sequence>
<accession>A0A7C9TSM1</accession>
<keyword evidence="4" id="KW-1185">Reference proteome</keyword>
<keyword evidence="2" id="KW-0472">Membrane</keyword>
<keyword evidence="2" id="KW-1133">Transmembrane helix</keyword>